<evidence type="ECO:0000256" key="1">
    <source>
        <dbReference type="SAM" id="MobiDB-lite"/>
    </source>
</evidence>
<name>A0A4Q8B602_9ACTN</name>
<dbReference type="OrthoDB" id="4859011at2"/>
<feature type="region of interest" description="Disordered" evidence="1">
    <location>
        <begin position="1"/>
        <end position="59"/>
    </location>
</feature>
<protein>
    <recommendedName>
        <fullName evidence="5">Peptidase MA superfamily protein</fullName>
    </recommendedName>
</protein>
<feature type="compositionally biased region" description="Pro residues" evidence="1">
    <location>
        <begin position="39"/>
        <end position="57"/>
    </location>
</feature>
<dbReference type="AlphaFoldDB" id="A0A4Q8B602"/>
<sequence length="514" mass="56321">MTEGPPSVPPPGHPGPYAPSPAGPHAHPAPAGPYGTPTPYGPPPYPPPGAYAPPPSPGRRSRRGLWIGLGAAVLALALALCAGSLVVLKSYLDARNAASAAALDDKYSPIRQEKIEALLAAHTRALTERGEKAFVAPFDPTKKGLVAEQTSLYRNLSRLPLADVRFKYLTKSDFRPVGGGHEVDVTVAFVHRFDGFDLGPVEEWYRWTIVQTDKDAPLKVTRAGGFPEERKRDAITHYPAPWDKWRSIHVERTPHTLLIVDSSLRAAAQRYAPIAEQAAVADLAAWQAGGVSAPAPSGFVISLVKGRTELGSLYRTTKETPTESGVAIPVPPEGVLNSDEKGPVVGATRVVIDVRDAYHFTRGTRERQLNLFRHEIGHALVGNLTARAPGSHLLGEKETWVVEGFAEYLGHGRKPWLTSERTADSRAVIREIGQPYSLPGNLTWDQEDRVGYHYWLGHSAIGYLVERYGEQKMFQLVAEHYRSRKIGEVTQDVLGVSYEEFEKAWLAYLKAEVR</sequence>
<evidence type="ECO:0000313" key="3">
    <source>
        <dbReference type="EMBL" id="RZU72471.1"/>
    </source>
</evidence>
<proteinExistence type="predicted"/>
<comment type="caution">
    <text evidence="3">The sequence shown here is derived from an EMBL/GenBank/DDBJ whole genome shotgun (WGS) entry which is preliminary data.</text>
</comment>
<feature type="transmembrane region" description="Helical" evidence="2">
    <location>
        <begin position="65"/>
        <end position="88"/>
    </location>
</feature>
<keyword evidence="2" id="KW-1133">Transmembrane helix</keyword>
<evidence type="ECO:0000256" key="2">
    <source>
        <dbReference type="SAM" id="Phobius"/>
    </source>
</evidence>
<gene>
    <name evidence="3" type="ORF">EV384_0838</name>
</gene>
<reference evidence="3 4" key="1">
    <citation type="submission" date="2019-02" db="EMBL/GenBank/DDBJ databases">
        <title>Sequencing the genomes of 1000 actinobacteria strains.</title>
        <authorList>
            <person name="Klenk H.-P."/>
        </authorList>
    </citation>
    <scope>NUCLEOTIDE SEQUENCE [LARGE SCALE GENOMIC DNA]</scope>
    <source>
        <strain evidence="3 4">DSM 45612</strain>
    </source>
</reference>
<dbReference type="EMBL" id="SHLD01000001">
    <property type="protein sequence ID" value="RZU72471.1"/>
    <property type="molecule type" value="Genomic_DNA"/>
</dbReference>
<feature type="compositionally biased region" description="Low complexity" evidence="1">
    <location>
        <begin position="23"/>
        <end position="38"/>
    </location>
</feature>
<accession>A0A4Q8B602</accession>
<feature type="compositionally biased region" description="Pro residues" evidence="1">
    <location>
        <begin position="1"/>
        <end position="22"/>
    </location>
</feature>
<keyword evidence="4" id="KW-1185">Reference proteome</keyword>
<keyword evidence="2" id="KW-0812">Transmembrane</keyword>
<organism evidence="3 4">
    <name type="scientific">Micromonospora kangleipakensis</name>
    <dbReference type="NCBI Taxonomy" id="1077942"/>
    <lineage>
        <taxon>Bacteria</taxon>
        <taxon>Bacillati</taxon>
        <taxon>Actinomycetota</taxon>
        <taxon>Actinomycetes</taxon>
        <taxon>Micromonosporales</taxon>
        <taxon>Micromonosporaceae</taxon>
        <taxon>Micromonospora</taxon>
    </lineage>
</organism>
<evidence type="ECO:0008006" key="5">
    <source>
        <dbReference type="Google" id="ProtNLM"/>
    </source>
</evidence>
<dbReference type="Proteomes" id="UP000294114">
    <property type="component" value="Unassembled WGS sequence"/>
</dbReference>
<dbReference type="RefSeq" id="WP_130330275.1">
    <property type="nucleotide sequence ID" value="NZ_SHLD01000001.1"/>
</dbReference>
<keyword evidence="2" id="KW-0472">Membrane</keyword>
<evidence type="ECO:0000313" key="4">
    <source>
        <dbReference type="Proteomes" id="UP000294114"/>
    </source>
</evidence>